<feature type="binding site" evidence="1">
    <location>
        <position position="157"/>
    </location>
    <ligand>
        <name>ATP</name>
        <dbReference type="ChEBI" id="CHEBI:30616"/>
    </ligand>
</feature>
<protein>
    <recommendedName>
        <fullName evidence="1">Thiamine-monophosphate kinase</fullName>
        <shortName evidence="1">TMP kinase</shortName>
        <shortName evidence="1">Thiamine-phosphate kinase</shortName>
        <ecNumber evidence="1">2.7.4.16</ecNumber>
    </recommendedName>
</protein>
<evidence type="ECO:0000313" key="5">
    <source>
        <dbReference type="Proteomes" id="UP000215896"/>
    </source>
</evidence>
<feature type="binding site" evidence="1">
    <location>
        <position position="40"/>
    </location>
    <ligand>
        <name>Mg(2+)</name>
        <dbReference type="ChEBI" id="CHEBI:18420"/>
        <label>3</label>
    </ligand>
</feature>
<evidence type="ECO:0000313" key="4">
    <source>
        <dbReference type="EMBL" id="OYO09543.1"/>
    </source>
</evidence>
<keyword evidence="1" id="KW-0784">Thiamine biosynthesis</keyword>
<feature type="domain" description="PurM-like C-terminal" evidence="3">
    <location>
        <begin position="161"/>
        <end position="266"/>
    </location>
</feature>
<comment type="caution">
    <text evidence="4">The sequence shown here is derived from an EMBL/GenBank/DDBJ whole genome shotgun (WGS) entry which is preliminary data.</text>
</comment>
<dbReference type="GO" id="GO:0009229">
    <property type="term" value="P:thiamine diphosphate biosynthetic process"/>
    <property type="evidence" value="ECO:0007669"/>
    <property type="project" value="UniProtKB-UniRule"/>
</dbReference>
<comment type="similarity">
    <text evidence="1">Belongs to the thiamine-monophosphate kinase family.</text>
</comment>
<dbReference type="Proteomes" id="UP000215896">
    <property type="component" value="Unassembled WGS sequence"/>
</dbReference>
<comment type="pathway">
    <text evidence="1">Cofactor biosynthesis; thiamine diphosphate biosynthesis; thiamine diphosphate from thiamine phosphate: step 1/1.</text>
</comment>
<feature type="domain" description="PurM-like N-terminal" evidence="2">
    <location>
        <begin position="38"/>
        <end position="147"/>
    </location>
</feature>
<dbReference type="AlphaFoldDB" id="A0A255G5Q8"/>
<feature type="binding site" evidence="1">
    <location>
        <position position="84"/>
    </location>
    <ligand>
        <name>Mg(2+)</name>
        <dbReference type="ChEBI" id="CHEBI:18420"/>
        <label>2</label>
    </ligand>
</feature>
<feature type="binding site" evidence="1">
    <location>
        <position position="132"/>
    </location>
    <ligand>
        <name>Mg(2+)</name>
        <dbReference type="ChEBI" id="CHEBI:18420"/>
        <label>1</label>
    </ligand>
</feature>
<dbReference type="InterPro" id="IPR006283">
    <property type="entry name" value="ThiL-like"/>
</dbReference>
<dbReference type="UniPathway" id="UPA00060">
    <property type="reaction ID" value="UER00142"/>
</dbReference>
<feature type="binding site" evidence="1">
    <location>
        <position position="62"/>
    </location>
    <ligand>
        <name>substrate</name>
    </ligand>
</feature>
<comment type="catalytic activity">
    <reaction evidence="1">
        <text>thiamine phosphate + ATP = thiamine diphosphate + ADP</text>
        <dbReference type="Rhea" id="RHEA:15913"/>
        <dbReference type="ChEBI" id="CHEBI:30616"/>
        <dbReference type="ChEBI" id="CHEBI:37575"/>
        <dbReference type="ChEBI" id="CHEBI:58937"/>
        <dbReference type="ChEBI" id="CHEBI:456216"/>
        <dbReference type="EC" id="2.7.4.16"/>
    </reaction>
</comment>
<sequence>MTAPEQPAGTLSEVGEFALIDQLTADLETSDAVRLGPGDDAAVITPDGDLAVSTDTMVAGVHFKTDWSLPHEVGQRAVAGALADLEAMGARPVALVVAFTAPGDLAANWAKQCVQGMRLEAARGRCVLVGGDVTSGRDVTITVTVLGDLQGRPPVTRAGARPGQLLALRGRVGWSAAGLAVLRRGFRSPRAVVDAYKVPEVPYGQGVVAADAGASAMIDVSDGLLADLGHIARASGVRLAVDRADLEVPEAIQAVAAATGADPWTFLLTGGEDHALAAAFDEGAVPEGWRVIGRVEAVADVDEPGVLVDGTPWDGEAGWDHYRR</sequence>
<feature type="binding site" evidence="1">
    <location>
        <begin position="131"/>
        <end position="132"/>
    </location>
    <ligand>
        <name>ATP</name>
        <dbReference type="ChEBI" id="CHEBI:30616"/>
    </ligand>
</feature>
<keyword evidence="1" id="KW-0067">ATP-binding</keyword>
<dbReference type="SUPFAM" id="SSF55326">
    <property type="entry name" value="PurM N-terminal domain-like"/>
    <property type="match status" value="1"/>
</dbReference>
<feature type="binding site" evidence="1">
    <location>
        <position position="55"/>
    </location>
    <ligand>
        <name>Mg(2+)</name>
        <dbReference type="ChEBI" id="CHEBI:18420"/>
        <label>2</label>
    </ligand>
</feature>
<feature type="binding site" evidence="1">
    <location>
        <position position="84"/>
    </location>
    <ligand>
        <name>Mg(2+)</name>
        <dbReference type="ChEBI" id="CHEBI:18420"/>
        <label>4</label>
    </ligand>
</feature>
<comment type="function">
    <text evidence="1">Catalyzes the ATP-dependent phosphorylation of thiamine-monophosphate (TMP) to form thiamine-pyrophosphate (TPP), the active form of vitamin B1.</text>
</comment>
<dbReference type="Gene3D" id="3.90.650.10">
    <property type="entry name" value="PurM-like C-terminal domain"/>
    <property type="match status" value="1"/>
</dbReference>
<dbReference type="GO" id="GO:0009030">
    <property type="term" value="F:thiamine-phosphate kinase activity"/>
    <property type="evidence" value="ECO:0007669"/>
    <property type="project" value="UniProtKB-UniRule"/>
</dbReference>
<keyword evidence="5" id="KW-1185">Reference proteome</keyword>
<keyword evidence="1" id="KW-0460">Magnesium</keyword>
<dbReference type="InterPro" id="IPR036921">
    <property type="entry name" value="PurM-like_N_sf"/>
</dbReference>
<dbReference type="RefSeq" id="WP_094406504.1">
    <property type="nucleotide sequence ID" value="NZ_NMVO01000017.1"/>
</dbReference>
<accession>A0A255G5Q8</accession>
<dbReference type="NCBIfam" id="NF004351">
    <property type="entry name" value="PRK05731.1-4"/>
    <property type="match status" value="1"/>
</dbReference>
<dbReference type="Pfam" id="PF02769">
    <property type="entry name" value="AIRS_C"/>
    <property type="match status" value="1"/>
</dbReference>
<gene>
    <name evidence="1" type="primary">thiL</name>
    <name evidence="4" type="ORF">CGZ94_17895</name>
</gene>
<evidence type="ECO:0000259" key="3">
    <source>
        <dbReference type="Pfam" id="PF02769"/>
    </source>
</evidence>
<dbReference type="HAMAP" id="MF_02128">
    <property type="entry name" value="TMP_kinase"/>
    <property type="match status" value="1"/>
</dbReference>
<dbReference type="GO" id="GO:0009228">
    <property type="term" value="P:thiamine biosynthetic process"/>
    <property type="evidence" value="ECO:0007669"/>
    <property type="project" value="UniProtKB-KW"/>
</dbReference>
<feature type="binding site" evidence="1">
    <location>
        <position position="222"/>
    </location>
    <ligand>
        <name>Mg(2+)</name>
        <dbReference type="ChEBI" id="CHEBI:18420"/>
        <label>5</label>
    </ligand>
</feature>
<feature type="binding site" evidence="1">
    <location>
        <position position="54"/>
    </location>
    <ligand>
        <name>Mg(2+)</name>
        <dbReference type="ChEBI" id="CHEBI:18420"/>
        <label>1</label>
    </ligand>
</feature>
<dbReference type="GO" id="GO:0000287">
    <property type="term" value="F:magnesium ion binding"/>
    <property type="evidence" value="ECO:0007669"/>
    <property type="project" value="UniProtKB-UniRule"/>
</dbReference>
<comment type="caution">
    <text evidence="1">Lacks conserved residue(s) required for the propagation of feature annotation.</text>
</comment>
<dbReference type="Pfam" id="PF00586">
    <property type="entry name" value="AIRS"/>
    <property type="match status" value="1"/>
</dbReference>
<dbReference type="PANTHER" id="PTHR30270">
    <property type="entry name" value="THIAMINE-MONOPHOSPHATE KINASE"/>
    <property type="match status" value="1"/>
</dbReference>
<keyword evidence="1" id="KW-0808">Transferase</keyword>
<dbReference type="InterPro" id="IPR010918">
    <property type="entry name" value="PurM-like_C_dom"/>
</dbReference>
<feature type="binding site" evidence="1">
    <location>
        <position position="55"/>
    </location>
    <ligand>
        <name>Mg(2+)</name>
        <dbReference type="ChEBI" id="CHEBI:18420"/>
        <label>1</label>
    </ligand>
</feature>
<name>A0A255G5Q8_9ACTN</name>
<keyword evidence="1 4" id="KW-0418">Kinase</keyword>
<dbReference type="EC" id="2.7.4.16" evidence="1"/>
<organism evidence="4 5">
    <name type="scientific">Enemella evansiae</name>
    <dbReference type="NCBI Taxonomy" id="2016499"/>
    <lineage>
        <taxon>Bacteria</taxon>
        <taxon>Bacillati</taxon>
        <taxon>Actinomycetota</taxon>
        <taxon>Actinomycetes</taxon>
        <taxon>Propionibacteriales</taxon>
        <taxon>Propionibacteriaceae</taxon>
        <taxon>Enemella</taxon>
    </lineage>
</organism>
<comment type="miscellaneous">
    <text evidence="1">Reaction mechanism of ThiL seems to utilize a direct, inline transfer of the gamma-phosphate of ATP to TMP rather than a phosphorylated enzyme intermediate.</text>
</comment>
<dbReference type="EMBL" id="NMVO01000017">
    <property type="protein sequence ID" value="OYO09543.1"/>
    <property type="molecule type" value="Genomic_DNA"/>
</dbReference>
<feature type="binding site" evidence="1">
    <location>
        <position position="272"/>
    </location>
    <ligand>
        <name>substrate</name>
    </ligand>
</feature>
<dbReference type="InterPro" id="IPR036676">
    <property type="entry name" value="PurM-like_C_sf"/>
</dbReference>
<dbReference type="NCBIfam" id="TIGR01379">
    <property type="entry name" value="thiL"/>
    <property type="match status" value="1"/>
</dbReference>
<feature type="binding site" evidence="1">
    <location>
        <position position="84"/>
    </location>
    <ligand>
        <name>Mg(2+)</name>
        <dbReference type="ChEBI" id="CHEBI:18420"/>
        <label>3</label>
    </ligand>
</feature>
<dbReference type="PIRSF" id="PIRSF005303">
    <property type="entry name" value="Thiam_monoph_kin"/>
    <property type="match status" value="1"/>
</dbReference>
<feature type="binding site" evidence="1">
    <location>
        <position position="53"/>
    </location>
    <ligand>
        <name>Mg(2+)</name>
        <dbReference type="ChEBI" id="CHEBI:18420"/>
        <label>4</label>
    </ligand>
</feature>
<dbReference type="InterPro" id="IPR016188">
    <property type="entry name" value="PurM-like_N"/>
</dbReference>
<dbReference type="SUPFAM" id="SSF56042">
    <property type="entry name" value="PurM C-terminal domain-like"/>
    <property type="match status" value="1"/>
</dbReference>
<feature type="binding site" evidence="1">
    <location>
        <position position="221"/>
    </location>
    <ligand>
        <name>ATP</name>
        <dbReference type="ChEBI" id="CHEBI:30616"/>
    </ligand>
</feature>
<proteinExistence type="inferred from homology"/>
<reference evidence="4 5" key="1">
    <citation type="submission" date="2017-07" db="EMBL/GenBank/DDBJ databases">
        <title>Draft whole genome sequences of clinical Proprionibacteriaceae strains.</title>
        <authorList>
            <person name="Bernier A.-M."/>
            <person name="Bernard K."/>
            <person name="Domingo M.-C."/>
        </authorList>
    </citation>
    <scope>NUCLEOTIDE SEQUENCE [LARGE SCALE GENOMIC DNA]</scope>
    <source>
        <strain evidence="4 5">NML 030167</strain>
    </source>
</reference>
<dbReference type="GO" id="GO:0005524">
    <property type="term" value="F:ATP binding"/>
    <property type="evidence" value="ECO:0007669"/>
    <property type="project" value="UniProtKB-UniRule"/>
</dbReference>
<keyword evidence="1" id="KW-0479">Metal-binding</keyword>
<feature type="binding site" evidence="1">
    <location>
        <position position="319"/>
    </location>
    <ligand>
        <name>substrate</name>
    </ligand>
</feature>
<evidence type="ECO:0000259" key="2">
    <source>
        <dbReference type="Pfam" id="PF00586"/>
    </source>
</evidence>
<keyword evidence="1" id="KW-0547">Nucleotide-binding</keyword>
<evidence type="ECO:0000256" key="1">
    <source>
        <dbReference type="HAMAP-Rule" id="MF_02128"/>
    </source>
</evidence>
<dbReference type="Gene3D" id="3.30.1330.10">
    <property type="entry name" value="PurM-like, N-terminal domain"/>
    <property type="match status" value="1"/>
</dbReference>
<feature type="binding site" evidence="1">
    <location>
        <position position="219"/>
    </location>
    <ligand>
        <name>Mg(2+)</name>
        <dbReference type="ChEBI" id="CHEBI:18420"/>
        <label>3</label>
    </ligand>
</feature>
<dbReference type="PANTHER" id="PTHR30270:SF0">
    <property type="entry name" value="THIAMINE-MONOPHOSPHATE KINASE"/>
    <property type="match status" value="1"/>
</dbReference>
<feature type="binding site" evidence="1">
    <location>
        <position position="40"/>
    </location>
    <ligand>
        <name>Mg(2+)</name>
        <dbReference type="ChEBI" id="CHEBI:18420"/>
        <label>4</label>
    </ligand>
</feature>
<dbReference type="CDD" id="cd02194">
    <property type="entry name" value="ThiL"/>
    <property type="match status" value="1"/>
</dbReference>
<dbReference type="OrthoDB" id="9802811at2"/>